<accession>A0A9P0HR58</accession>
<dbReference type="AlphaFoldDB" id="A0A9P0HR58"/>
<dbReference type="Pfam" id="PF13339">
    <property type="entry name" value="AATF-Che1"/>
    <property type="match status" value="1"/>
</dbReference>
<evidence type="ECO:0000256" key="1">
    <source>
        <dbReference type="ARBA" id="ARBA00008966"/>
    </source>
</evidence>
<feature type="domain" description="AATF leucine zipper-containing" evidence="4">
    <location>
        <begin position="252"/>
        <end position="385"/>
    </location>
</feature>
<dbReference type="Pfam" id="PF08164">
    <property type="entry name" value="TRAUB"/>
    <property type="match status" value="1"/>
</dbReference>
<dbReference type="InterPro" id="IPR012617">
    <property type="entry name" value="AATF_C"/>
</dbReference>
<dbReference type="GO" id="GO:0006357">
    <property type="term" value="P:regulation of transcription by RNA polymerase II"/>
    <property type="evidence" value="ECO:0007669"/>
    <property type="project" value="TreeGrafter"/>
</dbReference>
<organism evidence="5 6">
    <name type="scientific">Nezara viridula</name>
    <name type="common">Southern green stink bug</name>
    <name type="synonym">Cimex viridulus</name>
    <dbReference type="NCBI Taxonomy" id="85310"/>
    <lineage>
        <taxon>Eukaryota</taxon>
        <taxon>Metazoa</taxon>
        <taxon>Ecdysozoa</taxon>
        <taxon>Arthropoda</taxon>
        <taxon>Hexapoda</taxon>
        <taxon>Insecta</taxon>
        <taxon>Pterygota</taxon>
        <taxon>Neoptera</taxon>
        <taxon>Paraneoptera</taxon>
        <taxon>Hemiptera</taxon>
        <taxon>Heteroptera</taxon>
        <taxon>Panheteroptera</taxon>
        <taxon>Pentatomomorpha</taxon>
        <taxon>Pentatomoidea</taxon>
        <taxon>Pentatomidae</taxon>
        <taxon>Pentatominae</taxon>
        <taxon>Nezara</taxon>
    </lineage>
</organism>
<dbReference type="PANTHER" id="PTHR15565">
    <property type="entry name" value="AATF PROTEIN APOPTOSIS ANTAGONIZING TRANSCRIPTION FACTOR"/>
    <property type="match status" value="1"/>
</dbReference>
<evidence type="ECO:0008006" key="7">
    <source>
        <dbReference type="Google" id="ProtNLM"/>
    </source>
</evidence>
<protein>
    <recommendedName>
        <fullName evidence="7">Protein AATF</fullName>
    </recommendedName>
</protein>
<feature type="compositionally biased region" description="Acidic residues" evidence="2">
    <location>
        <begin position="226"/>
        <end position="236"/>
    </location>
</feature>
<feature type="compositionally biased region" description="Acidic residues" evidence="2">
    <location>
        <begin position="38"/>
        <end position="65"/>
    </location>
</feature>
<feature type="region of interest" description="Disordered" evidence="2">
    <location>
        <begin position="1"/>
        <end position="238"/>
    </location>
</feature>
<feature type="compositionally biased region" description="Acidic residues" evidence="2">
    <location>
        <begin position="74"/>
        <end position="112"/>
    </location>
</feature>
<dbReference type="Proteomes" id="UP001152798">
    <property type="component" value="Chromosome 6"/>
</dbReference>
<dbReference type="OrthoDB" id="5783963at2759"/>
<feature type="domain" description="Apoptosis-antagonizing transcription factor C-terminal" evidence="3">
    <location>
        <begin position="467"/>
        <end position="549"/>
    </location>
</feature>
<evidence type="ECO:0000256" key="2">
    <source>
        <dbReference type="SAM" id="MobiDB-lite"/>
    </source>
</evidence>
<gene>
    <name evidence="5" type="ORF">NEZAVI_LOCUS14172</name>
</gene>
<reference evidence="5" key="1">
    <citation type="submission" date="2022-01" db="EMBL/GenBank/DDBJ databases">
        <authorList>
            <person name="King R."/>
        </authorList>
    </citation>
    <scope>NUCLEOTIDE SEQUENCE</scope>
</reference>
<dbReference type="InterPro" id="IPR039223">
    <property type="entry name" value="AATF/Bfr2"/>
</dbReference>
<dbReference type="InterPro" id="IPR025160">
    <property type="entry name" value="AATF"/>
</dbReference>
<dbReference type="GO" id="GO:0005730">
    <property type="term" value="C:nucleolus"/>
    <property type="evidence" value="ECO:0007669"/>
    <property type="project" value="TreeGrafter"/>
</dbReference>
<feature type="compositionally biased region" description="Acidic residues" evidence="2">
    <location>
        <begin position="139"/>
        <end position="208"/>
    </location>
</feature>
<sequence>MEADIQVAYPGKPISRKSLFKSSVNDKVKPHLSVNESDHDDDDTTSLEEEFDNLDVEGDNTDGSESDVHSNDEGNSEVEIESNEEDDDNEGNNEDGIDSNDESDQNDEDGDDSSGYRRSITGFGEESKPDSRNGSLRYEEDDDNEGNNEDIDSNDEGDLSEEDEGGLSEENEDDLSEENEGDLSEENEGDLSEEDEGDLSEEDEDDSSDYGGSITGFEEESKRSDGEEEAESEDDSQNINIFSAQARDIKSDIEKGNSIRNQSTIWEKLIECRIKLQPALINTNKLYQREALKEFKNQLNSEEEEILSQTYSVLSKLMKGLLELQDVALNAAPEYREIKNMKRKSDPSGLEEPEEKKIRSEDFLQVIHEDFKPFKDNVIQKWNEKTKLSYGRMSKSDFSAFDQPTLKQIEEILLDRSRLLKRTQIKKSDYQVLGKSKAVSDEASKEGSKTKDIQECDPEIFDDDDFYHKLLRDFIENKTSDSSEFSKRGKQWLELQKLRSRMKAKVDTRASKGRKIRFTVNTKMVNFMAPVPSFSWSEEAKNELFNSLFGQALKQKS</sequence>
<dbReference type="PANTHER" id="PTHR15565:SF0">
    <property type="entry name" value="PROTEIN AATF"/>
    <property type="match status" value="1"/>
</dbReference>
<evidence type="ECO:0000259" key="3">
    <source>
        <dbReference type="Pfam" id="PF08164"/>
    </source>
</evidence>
<evidence type="ECO:0000313" key="6">
    <source>
        <dbReference type="Proteomes" id="UP001152798"/>
    </source>
</evidence>
<comment type="similarity">
    <text evidence="1">Belongs to the AATF family.</text>
</comment>
<evidence type="ECO:0000313" key="5">
    <source>
        <dbReference type="EMBL" id="CAH1406172.1"/>
    </source>
</evidence>
<dbReference type="EMBL" id="OV725082">
    <property type="protein sequence ID" value="CAH1406172.1"/>
    <property type="molecule type" value="Genomic_DNA"/>
</dbReference>
<name>A0A9P0HR58_NEZVI</name>
<evidence type="ECO:0000259" key="4">
    <source>
        <dbReference type="Pfam" id="PF13339"/>
    </source>
</evidence>
<proteinExistence type="inferred from homology"/>
<keyword evidence="6" id="KW-1185">Reference proteome</keyword>